<sequence>MSSGSEQTLIDELTLILQEAEEEKKKKIIRLFIRLRKLLS</sequence>
<reference evidence="1 2" key="1">
    <citation type="journal article" date="2018" name="Environ. Microbiol.">
        <title>New archaeal viruses discovered by metagenomic analysis of viral communities in enrichment cultures.</title>
        <authorList>
            <person name="Liu Y."/>
            <person name="Brandt D."/>
            <person name="Ishino S."/>
            <person name="Ishino Y."/>
            <person name="Koonin E.V."/>
            <person name="Kalinowski J."/>
            <person name="Krupovic M."/>
            <person name="Prangishvili D."/>
        </authorList>
    </citation>
    <scope>NUCLEOTIDE SEQUENCE [LARGE SCALE GENOMIC DNA]</scope>
</reference>
<evidence type="ECO:0000313" key="2">
    <source>
        <dbReference type="Proteomes" id="UP000277749"/>
    </source>
</evidence>
<gene>
    <name evidence="1" type="ORF">SBFV2_gp37</name>
</gene>
<keyword evidence="2" id="KW-1185">Reference proteome</keyword>
<accession>A0A3Q8Q9T4</accession>
<evidence type="ECO:0000313" key="1">
    <source>
        <dbReference type="EMBL" id="AZI75804.1"/>
    </source>
</evidence>
<dbReference type="EMBL" id="MK064563">
    <property type="protein sequence ID" value="AZI75804.1"/>
    <property type="molecule type" value="Genomic_DNA"/>
</dbReference>
<organism evidence="1 2">
    <name type="scientific">Sulfolobales Beppu filamentous virus 2</name>
    <dbReference type="NCBI Taxonomy" id="2493123"/>
    <lineage>
        <taxon>Viruses</taxon>
        <taxon>Adnaviria</taxon>
        <taxon>Zilligvirae</taxon>
        <taxon>Taleaviricota</taxon>
        <taxon>Tokiviricetes</taxon>
        <taxon>Ligamenvirales</taxon>
        <taxon>Lipothrixviridae</taxon>
        <taxon>Alphalipothrixvirus</taxon>
        <taxon>Alphalipothrixvirus umijigokuense</taxon>
    </lineage>
</organism>
<name>A0A3Q8Q9T4_9VIRU</name>
<proteinExistence type="predicted"/>
<dbReference type="Proteomes" id="UP000277749">
    <property type="component" value="Segment"/>
</dbReference>
<protein>
    <submittedName>
        <fullName evidence="1">Uncharacterized protein</fullName>
    </submittedName>
</protein>